<organism evidence="1 2">
    <name type="scientific">Litorihabitans aurantiacus</name>
    <dbReference type="NCBI Taxonomy" id="1930061"/>
    <lineage>
        <taxon>Bacteria</taxon>
        <taxon>Bacillati</taxon>
        <taxon>Actinomycetota</taxon>
        <taxon>Actinomycetes</taxon>
        <taxon>Micrococcales</taxon>
        <taxon>Beutenbergiaceae</taxon>
        <taxon>Litorihabitans</taxon>
    </lineage>
</organism>
<dbReference type="EMBL" id="BSUM01000001">
    <property type="protein sequence ID" value="GMA31435.1"/>
    <property type="molecule type" value="Genomic_DNA"/>
</dbReference>
<gene>
    <name evidence="1" type="ORF">GCM10025875_14270</name>
</gene>
<evidence type="ECO:0000313" key="2">
    <source>
        <dbReference type="Proteomes" id="UP001157161"/>
    </source>
</evidence>
<dbReference type="RefSeq" id="WP_284250263.1">
    <property type="nucleotide sequence ID" value="NZ_BSUM01000001.1"/>
</dbReference>
<evidence type="ECO:0000313" key="1">
    <source>
        <dbReference type="EMBL" id="GMA31435.1"/>
    </source>
</evidence>
<accession>A0AA38CTG8</accession>
<name>A0AA38CTG8_9MICO</name>
<protein>
    <submittedName>
        <fullName evidence="1">Uncharacterized protein</fullName>
    </submittedName>
</protein>
<dbReference type="Proteomes" id="UP001157161">
    <property type="component" value="Unassembled WGS sequence"/>
</dbReference>
<reference evidence="1" key="2">
    <citation type="submission" date="2023-02" db="EMBL/GenBank/DDBJ databases">
        <authorList>
            <person name="Sun Q."/>
            <person name="Mori K."/>
        </authorList>
    </citation>
    <scope>NUCLEOTIDE SEQUENCE</scope>
    <source>
        <strain evidence="1">NBRC 112290</strain>
    </source>
</reference>
<dbReference type="AlphaFoldDB" id="A0AA38CTG8"/>
<reference evidence="1" key="1">
    <citation type="journal article" date="2014" name="Int. J. Syst. Evol. Microbiol.">
        <title>Complete genome sequence of Corynebacterium casei LMG S-19264T (=DSM 44701T), isolated from a smear-ripened cheese.</title>
        <authorList>
            <consortium name="US DOE Joint Genome Institute (JGI-PGF)"/>
            <person name="Walter F."/>
            <person name="Albersmeier A."/>
            <person name="Kalinowski J."/>
            <person name="Ruckert C."/>
        </authorList>
    </citation>
    <scope>NUCLEOTIDE SEQUENCE</scope>
    <source>
        <strain evidence="1">NBRC 112290</strain>
    </source>
</reference>
<keyword evidence="2" id="KW-1185">Reference proteome</keyword>
<sequence>MRWLRPHADSPTLARDRVPARVAWLTGQSSWRHQRLSPAQHRVLDALAAQGYAPVRAGFPWTQRAAERPWRGERLGTASVRNTVQGLAARPGSRFGDAVAHHLQPLLTTTDERLLLLCASAGARMIWSATAAVRVPPGLRIDVVGIGPVGALPPTEGPWHVHRVRGERDRISALGHRTRADALVPGGHLDAATSAAAVTAVLALVGPAATTPTGGAP</sequence>
<comment type="caution">
    <text evidence="1">The sequence shown here is derived from an EMBL/GenBank/DDBJ whole genome shotgun (WGS) entry which is preliminary data.</text>
</comment>
<proteinExistence type="predicted"/>